<dbReference type="InterPro" id="IPR020846">
    <property type="entry name" value="MFS_dom"/>
</dbReference>
<dbReference type="InterPro" id="IPR036259">
    <property type="entry name" value="MFS_trans_sf"/>
</dbReference>
<dbReference type="SUPFAM" id="SSF103473">
    <property type="entry name" value="MFS general substrate transporter"/>
    <property type="match status" value="1"/>
</dbReference>
<keyword evidence="3 6" id="KW-1133">Transmembrane helix</keyword>
<evidence type="ECO:0000256" key="2">
    <source>
        <dbReference type="ARBA" id="ARBA00022692"/>
    </source>
</evidence>
<evidence type="ECO:0000256" key="1">
    <source>
        <dbReference type="ARBA" id="ARBA00004141"/>
    </source>
</evidence>
<dbReference type="Gene3D" id="1.20.1250.20">
    <property type="entry name" value="MFS general substrate transporter like domains"/>
    <property type="match status" value="1"/>
</dbReference>
<feature type="transmembrane region" description="Helical" evidence="6">
    <location>
        <begin position="295"/>
        <end position="316"/>
    </location>
</feature>
<feature type="transmembrane region" description="Helical" evidence="6">
    <location>
        <begin position="356"/>
        <end position="373"/>
    </location>
</feature>
<name>A0A6F9DRQ7_9ASCI</name>
<sequence>MDIDDCFSKVVGTFGKYQLLTYAILSIYQIILTFHSMLVIFIGLKPQNLKSVNSRVSDDCSILTEWNLLDYQWASDLIQSLYFCGSLIGVVSFGQLSDRYGRRPVLQIGFSLLLAACFFTAFAPSWKYFALGRFLTGFFQGGAALVNYVYLQEIVGRSWWAITGAVCNIQFSIGLALLAIFAYFIPSWRYLAISVTLPQLIPLFYAWTIPESPRWLYSKGRVKEAELTLLYIAKRNGVKIPHETTTNLISSDDDSSIPARIKLASKTATSNDKSPVVNKSAIDLFRHPVTAQRTVIMLCIWFVNGLVYFAMSLAAGDIGSNIYVSVALSGLIEIPSTFVCTALLEKRGFGRKGTTAVFMIVTSVACFSVVQASNTLSTLVLGLTGKMMIAASINAISVYTPELFPTSVRNVALGSCSMAARVGGILASMLKSVVDVNRALGYSLFGISSLAGGLLSLQLVETLGSKPPDSFEDLDHPDEQSPEFSK</sequence>
<feature type="domain" description="Major facilitator superfamily (MFS) profile" evidence="7">
    <location>
        <begin position="21"/>
        <end position="464"/>
    </location>
</feature>
<feature type="transmembrane region" description="Helical" evidence="6">
    <location>
        <begin position="190"/>
        <end position="209"/>
    </location>
</feature>
<dbReference type="EMBL" id="LR790275">
    <property type="protein sequence ID" value="CAB3266137.1"/>
    <property type="molecule type" value="mRNA"/>
</dbReference>
<dbReference type="PANTHER" id="PTHR24064">
    <property type="entry name" value="SOLUTE CARRIER FAMILY 22 MEMBER"/>
    <property type="match status" value="1"/>
</dbReference>
<feature type="transmembrane region" description="Helical" evidence="6">
    <location>
        <begin position="158"/>
        <end position="184"/>
    </location>
</feature>
<dbReference type="AlphaFoldDB" id="A0A6F9DRQ7"/>
<dbReference type="Pfam" id="PF07690">
    <property type="entry name" value="MFS_1"/>
    <property type="match status" value="1"/>
</dbReference>
<protein>
    <submittedName>
        <fullName evidence="8">Solute carrier family 22 member 15-like</fullName>
    </submittedName>
</protein>
<comment type="subcellular location">
    <subcellularLocation>
        <location evidence="1">Membrane</location>
        <topology evidence="1">Multi-pass membrane protein</topology>
    </subcellularLocation>
</comment>
<evidence type="ECO:0000256" key="3">
    <source>
        <dbReference type="ARBA" id="ARBA00022989"/>
    </source>
</evidence>
<evidence type="ECO:0000259" key="7">
    <source>
        <dbReference type="PROSITE" id="PS50850"/>
    </source>
</evidence>
<gene>
    <name evidence="8" type="primary">Slc22a15-002</name>
</gene>
<keyword evidence="2 6" id="KW-0812">Transmembrane</keyword>
<accession>A0A6F9DRQ7</accession>
<feature type="transmembrane region" description="Helical" evidence="6">
    <location>
        <begin position="322"/>
        <end position="344"/>
    </location>
</feature>
<organism evidence="8">
    <name type="scientific">Phallusia mammillata</name>
    <dbReference type="NCBI Taxonomy" id="59560"/>
    <lineage>
        <taxon>Eukaryota</taxon>
        <taxon>Metazoa</taxon>
        <taxon>Chordata</taxon>
        <taxon>Tunicata</taxon>
        <taxon>Ascidiacea</taxon>
        <taxon>Phlebobranchia</taxon>
        <taxon>Ascidiidae</taxon>
        <taxon>Phallusia</taxon>
    </lineage>
</organism>
<dbReference type="GO" id="GO:0022857">
    <property type="term" value="F:transmembrane transporter activity"/>
    <property type="evidence" value="ECO:0007669"/>
    <property type="project" value="InterPro"/>
</dbReference>
<feature type="transmembrane region" description="Helical" evidence="6">
    <location>
        <begin position="130"/>
        <end position="151"/>
    </location>
</feature>
<evidence type="ECO:0000256" key="4">
    <source>
        <dbReference type="ARBA" id="ARBA00023136"/>
    </source>
</evidence>
<evidence type="ECO:0000256" key="5">
    <source>
        <dbReference type="SAM" id="MobiDB-lite"/>
    </source>
</evidence>
<keyword evidence="4 6" id="KW-0472">Membrane</keyword>
<dbReference type="InterPro" id="IPR011701">
    <property type="entry name" value="MFS"/>
</dbReference>
<proteinExistence type="evidence at transcript level"/>
<dbReference type="PROSITE" id="PS50850">
    <property type="entry name" value="MFS"/>
    <property type="match status" value="1"/>
</dbReference>
<reference evidence="8" key="1">
    <citation type="submission" date="2020-04" db="EMBL/GenBank/DDBJ databases">
        <authorList>
            <person name="Neveu A P."/>
        </authorList>
    </citation>
    <scope>NUCLEOTIDE SEQUENCE</scope>
    <source>
        <tissue evidence="8">Whole embryo</tissue>
    </source>
</reference>
<feature type="region of interest" description="Disordered" evidence="5">
    <location>
        <begin position="467"/>
        <end position="486"/>
    </location>
</feature>
<feature type="compositionally biased region" description="Basic and acidic residues" evidence="5">
    <location>
        <begin position="473"/>
        <end position="486"/>
    </location>
</feature>
<feature type="transmembrane region" description="Helical" evidence="6">
    <location>
        <begin position="19"/>
        <end position="44"/>
    </location>
</feature>
<feature type="transmembrane region" description="Helical" evidence="6">
    <location>
        <begin position="105"/>
        <end position="124"/>
    </location>
</feature>
<evidence type="ECO:0000313" key="8">
    <source>
        <dbReference type="EMBL" id="CAB3266137.1"/>
    </source>
</evidence>
<evidence type="ECO:0000256" key="6">
    <source>
        <dbReference type="SAM" id="Phobius"/>
    </source>
</evidence>
<dbReference type="GO" id="GO:0016020">
    <property type="term" value="C:membrane"/>
    <property type="evidence" value="ECO:0007669"/>
    <property type="project" value="UniProtKB-SubCell"/>
</dbReference>